<accession>A0A1B8P207</accession>
<comment type="caution">
    <text evidence="2">The sequence shown here is derived from an EMBL/GenBank/DDBJ whole genome shotgun (WGS) entry which is preliminary data.</text>
</comment>
<gene>
    <name evidence="2" type="ORF">A8U91_00628</name>
</gene>
<feature type="signal peptide" evidence="1">
    <location>
        <begin position="1"/>
        <end position="16"/>
    </location>
</feature>
<sequence>MLSLILLGSIAAPAQASATALTDGWEYRWGDSPIADDGTPIWIRGGSNDTDWQAIDFPSNPPNATEVTMPGSASLYR</sequence>
<dbReference type="Proteomes" id="UP000092504">
    <property type="component" value="Unassembled WGS sequence"/>
</dbReference>
<organism evidence="2 3">
    <name type="scientific">Halomonas elongata</name>
    <dbReference type="NCBI Taxonomy" id="2746"/>
    <lineage>
        <taxon>Bacteria</taxon>
        <taxon>Pseudomonadati</taxon>
        <taxon>Pseudomonadota</taxon>
        <taxon>Gammaproteobacteria</taxon>
        <taxon>Oceanospirillales</taxon>
        <taxon>Halomonadaceae</taxon>
        <taxon>Halomonas</taxon>
    </lineage>
</organism>
<dbReference type="EMBL" id="MAJD01000001">
    <property type="protein sequence ID" value="OBX36287.1"/>
    <property type="molecule type" value="Genomic_DNA"/>
</dbReference>
<proteinExistence type="predicted"/>
<evidence type="ECO:0000313" key="3">
    <source>
        <dbReference type="Proteomes" id="UP000092504"/>
    </source>
</evidence>
<dbReference type="PATRIC" id="fig|2746.7.peg.643"/>
<keyword evidence="1" id="KW-0732">Signal</keyword>
<name>A0A1B8P207_HALEL</name>
<evidence type="ECO:0000256" key="1">
    <source>
        <dbReference type="SAM" id="SignalP"/>
    </source>
</evidence>
<evidence type="ECO:0000313" key="2">
    <source>
        <dbReference type="EMBL" id="OBX36287.1"/>
    </source>
</evidence>
<reference evidence="2 3" key="1">
    <citation type="submission" date="2016-06" db="EMBL/GenBank/DDBJ databases">
        <title>Genome sequence of halotolerant plant growth promoting strain of Halomonas elongata HEK1 isolated from salterns of Rann of Kutch, Gujarat, India.</title>
        <authorList>
            <person name="Gaba S."/>
            <person name="Singh R.N."/>
            <person name="Abrol S."/>
            <person name="Kaushik R."/>
            <person name="Saxena A.K."/>
        </authorList>
    </citation>
    <scope>NUCLEOTIDE SEQUENCE [LARGE SCALE GENOMIC DNA]</scope>
    <source>
        <strain evidence="2 3">HEK1</strain>
    </source>
</reference>
<dbReference type="AlphaFoldDB" id="A0A1B8P207"/>
<protein>
    <submittedName>
        <fullName evidence="2">Uncharacterized protein</fullName>
    </submittedName>
</protein>
<feature type="chain" id="PRO_5008611338" evidence="1">
    <location>
        <begin position="17"/>
        <end position="77"/>
    </location>
</feature>